<comment type="caution">
    <text evidence="2">The sequence shown here is derived from an EMBL/GenBank/DDBJ whole genome shotgun (WGS) entry which is preliminary data.</text>
</comment>
<gene>
    <name evidence="2" type="ORF">SDC9_120679</name>
</gene>
<reference evidence="2" key="1">
    <citation type="submission" date="2019-08" db="EMBL/GenBank/DDBJ databases">
        <authorList>
            <person name="Kucharzyk K."/>
            <person name="Murdoch R.W."/>
            <person name="Higgins S."/>
            <person name="Loffler F."/>
        </authorList>
    </citation>
    <scope>NUCLEOTIDE SEQUENCE</scope>
</reference>
<feature type="domain" description="MurNAc-LAA" evidence="1">
    <location>
        <begin position="16"/>
        <end position="63"/>
    </location>
</feature>
<evidence type="ECO:0000313" key="2">
    <source>
        <dbReference type="EMBL" id="MPM73697.1"/>
    </source>
</evidence>
<organism evidence="2">
    <name type="scientific">bioreactor metagenome</name>
    <dbReference type="NCBI Taxonomy" id="1076179"/>
    <lineage>
        <taxon>unclassified sequences</taxon>
        <taxon>metagenomes</taxon>
        <taxon>ecological metagenomes</taxon>
    </lineage>
</organism>
<dbReference type="InterPro" id="IPR002508">
    <property type="entry name" value="MurNAc-LAA_cat"/>
</dbReference>
<dbReference type="GO" id="GO:0008745">
    <property type="term" value="F:N-acetylmuramoyl-L-alanine amidase activity"/>
    <property type="evidence" value="ECO:0007669"/>
    <property type="project" value="InterPro"/>
</dbReference>
<dbReference type="GO" id="GO:0009253">
    <property type="term" value="P:peptidoglycan catabolic process"/>
    <property type="evidence" value="ECO:0007669"/>
    <property type="project" value="InterPro"/>
</dbReference>
<accession>A0A645C9U9</accession>
<sequence length="70" mass="8167">MKTILDPDNQRVPQIKQDIKIMDDTKNTVLLIECGFLSNPAEEQKLVSDEYQEKTAWAIYTGLMKYFNEI</sequence>
<dbReference type="SUPFAM" id="SSF53187">
    <property type="entry name" value="Zn-dependent exopeptidases"/>
    <property type="match status" value="1"/>
</dbReference>
<dbReference type="Pfam" id="PF01520">
    <property type="entry name" value="Amidase_3"/>
    <property type="match status" value="1"/>
</dbReference>
<dbReference type="EMBL" id="VSSQ01025513">
    <property type="protein sequence ID" value="MPM73697.1"/>
    <property type="molecule type" value="Genomic_DNA"/>
</dbReference>
<protein>
    <recommendedName>
        <fullName evidence="1">MurNAc-LAA domain-containing protein</fullName>
    </recommendedName>
</protein>
<dbReference type="Gene3D" id="3.40.630.40">
    <property type="entry name" value="Zn-dependent exopeptidases"/>
    <property type="match status" value="1"/>
</dbReference>
<proteinExistence type="predicted"/>
<dbReference type="AlphaFoldDB" id="A0A645C9U9"/>
<evidence type="ECO:0000259" key="1">
    <source>
        <dbReference type="Pfam" id="PF01520"/>
    </source>
</evidence>
<name>A0A645C9U9_9ZZZZ</name>